<sequence length="274" mass="27941">MTTAMMTVVVSKLPGIEYIEENGVVRTQAVGSWGIDRIDARTGLDQTYSPALTGAGYTVYVIDTGVNDQHVDFGGRAQQVFCADNLYTVIGGGNEDCNGHGTHCSGTVGSNTYGVAKGVNIVGVKVLGCLGSGSNAGVIQGIEWVISNARSGRSVASMSLGSGYNQATNDAVNAMVDAGIQTAVAAGNDNADACNYSPASAAKATSVGSTTFADVRSSFSNYGTCVDIFAPGSSITSTWIGGTDATRTISGTSMACPHVAGRSNFELKAVFIIA</sequence>
<dbReference type="AlphaFoldDB" id="A0A7M7P489"/>
<dbReference type="Proteomes" id="UP000007110">
    <property type="component" value="Unassembled WGS sequence"/>
</dbReference>
<dbReference type="GO" id="GO:0005615">
    <property type="term" value="C:extracellular space"/>
    <property type="evidence" value="ECO:0000318"/>
    <property type="project" value="GO_Central"/>
</dbReference>
<dbReference type="InterPro" id="IPR050131">
    <property type="entry name" value="Peptidase_S8_subtilisin-like"/>
</dbReference>
<dbReference type="RefSeq" id="XP_030845765.1">
    <property type="nucleotide sequence ID" value="XM_030989905.1"/>
</dbReference>
<dbReference type="PROSITE" id="PS00136">
    <property type="entry name" value="SUBTILASE_ASP"/>
    <property type="match status" value="1"/>
</dbReference>
<comment type="similarity">
    <text evidence="1 5 6">Belongs to the peptidase S8 family.</text>
</comment>
<dbReference type="GO" id="GO:0004252">
    <property type="term" value="F:serine-type endopeptidase activity"/>
    <property type="evidence" value="ECO:0000318"/>
    <property type="project" value="GO_Central"/>
</dbReference>
<dbReference type="InterPro" id="IPR023828">
    <property type="entry name" value="Peptidase_S8_Ser-AS"/>
</dbReference>
<dbReference type="InParanoid" id="A0A7M7P489"/>
<accession>A0A7M7P489</accession>
<dbReference type="CDD" id="cd04077">
    <property type="entry name" value="Peptidases_S8_PCSK9_ProteinaseK_like"/>
    <property type="match status" value="1"/>
</dbReference>
<keyword evidence="2 5" id="KW-0645">Protease</keyword>
<dbReference type="PROSITE" id="PS00138">
    <property type="entry name" value="SUBTILASE_SER"/>
    <property type="match status" value="1"/>
</dbReference>
<dbReference type="InterPro" id="IPR036852">
    <property type="entry name" value="Peptidase_S8/S53_dom_sf"/>
</dbReference>
<dbReference type="OMA" id="PEMWAKG"/>
<dbReference type="InterPro" id="IPR022398">
    <property type="entry name" value="Peptidase_S8_His-AS"/>
</dbReference>
<feature type="active site" description="Charge relay system" evidence="5">
    <location>
        <position position="63"/>
    </location>
</feature>
<feature type="domain" description="Peptidase S8/S53" evidence="7">
    <location>
        <begin position="54"/>
        <end position="261"/>
    </location>
</feature>
<dbReference type="GeneID" id="590252"/>
<dbReference type="InterPro" id="IPR015500">
    <property type="entry name" value="Peptidase_S8_subtilisin-rel"/>
</dbReference>
<proteinExistence type="inferred from homology"/>
<dbReference type="PROSITE" id="PS00137">
    <property type="entry name" value="SUBTILASE_HIS"/>
    <property type="match status" value="1"/>
</dbReference>
<dbReference type="FunFam" id="3.40.50.200:FF:000014">
    <property type="entry name" value="Proteinase K"/>
    <property type="match status" value="1"/>
</dbReference>
<keyword evidence="3 5" id="KW-0378">Hydrolase</keyword>
<feature type="active site" description="Charge relay system" evidence="5">
    <location>
        <position position="100"/>
    </location>
</feature>
<evidence type="ECO:0000259" key="7">
    <source>
        <dbReference type="Pfam" id="PF00082"/>
    </source>
</evidence>
<dbReference type="EnsemblMetazoa" id="XM_030989905">
    <property type="protein sequence ID" value="XP_030845765"/>
    <property type="gene ID" value="LOC590252"/>
</dbReference>
<keyword evidence="4 5" id="KW-0720">Serine protease</keyword>
<organism evidence="8 9">
    <name type="scientific">Strongylocentrotus purpuratus</name>
    <name type="common">Purple sea urchin</name>
    <dbReference type="NCBI Taxonomy" id="7668"/>
    <lineage>
        <taxon>Eukaryota</taxon>
        <taxon>Metazoa</taxon>
        <taxon>Echinodermata</taxon>
        <taxon>Eleutherozoa</taxon>
        <taxon>Echinozoa</taxon>
        <taxon>Echinoidea</taxon>
        <taxon>Euechinoidea</taxon>
        <taxon>Echinacea</taxon>
        <taxon>Camarodonta</taxon>
        <taxon>Echinidea</taxon>
        <taxon>Strongylocentrotidae</taxon>
        <taxon>Strongylocentrotus</taxon>
    </lineage>
</organism>
<reference evidence="8" key="2">
    <citation type="submission" date="2021-01" db="UniProtKB">
        <authorList>
            <consortium name="EnsemblMetazoa"/>
        </authorList>
    </citation>
    <scope>IDENTIFICATION</scope>
</reference>
<dbReference type="InterPro" id="IPR000209">
    <property type="entry name" value="Peptidase_S8/S53_dom"/>
</dbReference>
<dbReference type="SUPFAM" id="SSF52743">
    <property type="entry name" value="Subtilisin-like"/>
    <property type="match status" value="1"/>
</dbReference>
<dbReference type="PROSITE" id="PS51892">
    <property type="entry name" value="SUBTILASE"/>
    <property type="match status" value="1"/>
</dbReference>
<keyword evidence="9" id="KW-1185">Reference proteome</keyword>
<dbReference type="Gene3D" id="3.40.50.200">
    <property type="entry name" value="Peptidase S8/S53 domain"/>
    <property type="match status" value="1"/>
</dbReference>
<dbReference type="PRINTS" id="PR00723">
    <property type="entry name" value="SUBTILISIN"/>
</dbReference>
<evidence type="ECO:0000256" key="2">
    <source>
        <dbReference type="ARBA" id="ARBA00022670"/>
    </source>
</evidence>
<dbReference type="PANTHER" id="PTHR43806:SF11">
    <property type="entry name" value="CEREVISIN-RELATED"/>
    <property type="match status" value="1"/>
</dbReference>
<evidence type="ECO:0000313" key="9">
    <source>
        <dbReference type="Proteomes" id="UP000007110"/>
    </source>
</evidence>
<dbReference type="OrthoDB" id="206201at2759"/>
<dbReference type="InterPro" id="IPR023827">
    <property type="entry name" value="Peptidase_S8_Asp-AS"/>
</dbReference>
<protein>
    <recommendedName>
        <fullName evidence="7">Peptidase S8/S53 domain-containing protein</fullName>
    </recommendedName>
</protein>
<evidence type="ECO:0000313" key="8">
    <source>
        <dbReference type="EnsemblMetazoa" id="XP_030845765"/>
    </source>
</evidence>
<feature type="active site" description="Charge relay system" evidence="5">
    <location>
        <position position="253"/>
    </location>
</feature>
<reference evidence="9" key="1">
    <citation type="submission" date="2015-02" db="EMBL/GenBank/DDBJ databases">
        <title>Genome sequencing for Strongylocentrotus purpuratus.</title>
        <authorList>
            <person name="Murali S."/>
            <person name="Liu Y."/>
            <person name="Vee V."/>
            <person name="English A."/>
            <person name="Wang M."/>
            <person name="Skinner E."/>
            <person name="Han Y."/>
            <person name="Muzny D.M."/>
            <person name="Worley K.C."/>
            <person name="Gibbs R.A."/>
        </authorList>
    </citation>
    <scope>NUCLEOTIDE SEQUENCE</scope>
</reference>
<dbReference type="PANTHER" id="PTHR43806">
    <property type="entry name" value="PEPTIDASE S8"/>
    <property type="match status" value="1"/>
</dbReference>
<evidence type="ECO:0000256" key="5">
    <source>
        <dbReference type="PROSITE-ProRule" id="PRU01240"/>
    </source>
</evidence>
<name>A0A7M7P489_STRPU</name>
<evidence type="ECO:0000256" key="3">
    <source>
        <dbReference type="ARBA" id="ARBA00022801"/>
    </source>
</evidence>
<evidence type="ECO:0000256" key="6">
    <source>
        <dbReference type="RuleBase" id="RU003355"/>
    </source>
</evidence>
<dbReference type="InterPro" id="IPR034193">
    <property type="entry name" value="PCSK9_ProteinaseK-like"/>
</dbReference>
<dbReference type="GO" id="GO:0006508">
    <property type="term" value="P:proteolysis"/>
    <property type="evidence" value="ECO:0007669"/>
    <property type="project" value="UniProtKB-KW"/>
</dbReference>
<dbReference type="Pfam" id="PF00082">
    <property type="entry name" value="Peptidase_S8"/>
    <property type="match status" value="1"/>
</dbReference>
<evidence type="ECO:0000256" key="4">
    <source>
        <dbReference type="ARBA" id="ARBA00022825"/>
    </source>
</evidence>
<dbReference type="KEGG" id="spu:590252"/>
<evidence type="ECO:0000256" key="1">
    <source>
        <dbReference type="ARBA" id="ARBA00011073"/>
    </source>
</evidence>